<name>A0A2V1DY80_9PLEO</name>
<dbReference type="Gene3D" id="3.40.47.10">
    <property type="match status" value="1"/>
</dbReference>
<dbReference type="SMART" id="SM00825">
    <property type="entry name" value="PKS_KS"/>
    <property type="match status" value="1"/>
</dbReference>
<dbReference type="STRING" id="97972.A0A2V1DY80"/>
<keyword evidence="6" id="KW-0511">Multifunctional enzyme</keyword>
<dbReference type="GO" id="GO:1901336">
    <property type="term" value="P:lactone biosynthetic process"/>
    <property type="evidence" value="ECO:0007669"/>
    <property type="project" value="UniProtKB-ARBA"/>
</dbReference>
<dbReference type="SMART" id="SM00829">
    <property type="entry name" value="PKS_ER"/>
    <property type="match status" value="1"/>
</dbReference>
<dbReference type="InterPro" id="IPR016036">
    <property type="entry name" value="Malonyl_transacylase_ACP-bd"/>
</dbReference>
<dbReference type="GO" id="GO:0016491">
    <property type="term" value="F:oxidoreductase activity"/>
    <property type="evidence" value="ECO:0007669"/>
    <property type="project" value="UniProtKB-KW"/>
</dbReference>
<dbReference type="InterPro" id="IPR020807">
    <property type="entry name" value="PKS_DH"/>
</dbReference>
<protein>
    <submittedName>
        <fullName evidence="13">Uncharacterized protein</fullName>
    </submittedName>
</protein>
<dbReference type="InterPro" id="IPR016039">
    <property type="entry name" value="Thiolase-like"/>
</dbReference>
<dbReference type="Pfam" id="PF02801">
    <property type="entry name" value="Ketoacyl-synt_C"/>
    <property type="match status" value="1"/>
</dbReference>
<feature type="region of interest" description="Disordered" evidence="9">
    <location>
        <begin position="1374"/>
        <end position="1394"/>
    </location>
</feature>
<dbReference type="InterPro" id="IPR014031">
    <property type="entry name" value="Ketoacyl_synth_C"/>
</dbReference>
<evidence type="ECO:0000256" key="4">
    <source>
        <dbReference type="ARBA" id="ARBA00022857"/>
    </source>
</evidence>
<dbReference type="InterPro" id="IPR014043">
    <property type="entry name" value="Acyl_transferase_dom"/>
</dbReference>
<dbReference type="InterPro" id="IPR016035">
    <property type="entry name" value="Acyl_Trfase/lysoPLipase"/>
</dbReference>
<feature type="domain" description="Carrier" evidence="10">
    <location>
        <begin position="2490"/>
        <end position="2572"/>
    </location>
</feature>
<dbReference type="SUPFAM" id="SSF53901">
    <property type="entry name" value="Thiolase-like"/>
    <property type="match status" value="1"/>
</dbReference>
<dbReference type="Gene3D" id="3.40.50.720">
    <property type="entry name" value="NAD(P)-binding Rossmann-like Domain"/>
    <property type="match status" value="2"/>
</dbReference>
<dbReference type="PANTHER" id="PTHR43775">
    <property type="entry name" value="FATTY ACID SYNTHASE"/>
    <property type="match status" value="1"/>
</dbReference>
<keyword evidence="5" id="KW-0560">Oxidoreductase</keyword>
<dbReference type="InterPro" id="IPR001227">
    <property type="entry name" value="Ac_transferase_dom_sf"/>
</dbReference>
<dbReference type="Pfam" id="PF16197">
    <property type="entry name" value="KAsynt_C_assoc"/>
    <property type="match status" value="1"/>
</dbReference>
<feature type="compositionally biased region" description="Acidic residues" evidence="9">
    <location>
        <begin position="1375"/>
        <end position="1390"/>
    </location>
</feature>
<evidence type="ECO:0000256" key="7">
    <source>
        <dbReference type="ARBA" id="ARBA00023315"/>
    </source>
</evidence>
<dbReference type="EMBL" id="KZ805345">
    <property type="protein sequence ID" value="PVI02284.1"/>
    <property type="molecule type" value="Genomic_DNA"/>
</dbReference>
<dbReference type="CDD" id="cd02440">
    <property type="entry name" value="AdoMet_MTases"/>
    <property type="match status" value="1"/>
</dbReference>
<dbReference type="Gene3D" id="3.40.50.150">
    <property type="entry name" value="Vaccinia Virus protein VP39"/>
    <property type="match status" value="1"/>
</dbReference>
<sequence>MKEPPSADKNATRVPPALPRTERIAVVGMSCQLPPAIDDPSTLWEFCTRARCSANTIPTTRFDARNFYHPNPSKKGHFNVSAGSYLDRDVALFDAPFFNLSQAEATAMDPQQRLLLESVFVALESAGLDANALAGRADVGVFAAGSKSDYETRLNHDQFTAPRYAATGSAMTMFANRISYYFNFRGPSYTVDTACSSSLTALHCAVESIRKGESSYAIVGGSFLQLSPMLLSYMGNLGTLSKDGKSYSFDHKAEGYGRGEGVCCIVLKSERDALSCSDPIRAVIRQTGINHCGRSQGGITFPNGEAQVDLIRQVYDSAGLCPEETSFVEGHGTGTERGDPIEANSIMTAFSGKASVRKDPLFLGSIKSNFGHLEGASGLLSVIKCVLMLENRLILPNANFDKPNPAINLENGNCHIPTECISWPESKVRRASINNFGFGGSNAHVILEQAAERLQDAETNGRVTSGHPSNTKLQSKARLYSLSAKDETTLASSVMALVKYLENKPELQPTKEDLLLRRLSYTLCCRRTQFDYQCAVIASNRHELVEKLQAATTIKAARKSMTRKPAFVFTGQGAQWAQMGLLMMQIPEYARSMEEADQFLVEELGAHTSIGSAVISQPAVTALQISLVRVLRSWKIEPAVVCGHSSGEIAAAYAANFLSFRSCMALAYFRGKAAAALRNGEHEPKGAMLAVGAPASLVEPLLENISSGLATIACYNSPDSITISGDRAAVLELQWGLNEIGVFNRLLKVDTAYHSDHTIPSAEEYLKDISPWLTMNTHSTRDVSDAKVFFSSVTGSAVTAAVVQSPWYWTTNLVCPVQFASATECVLRELSSRSKRDGSITLIEIGPHGALAAPIRETAKHIETPAAYFSAMQRGKDGVEQFLELAASLVTRGFALDIAQIFSSTNTICDKQPAVEVLTDLPPYPFNKTTRYWHSSRAADAYLFDGSPWNVLLGHKATSTTASGTVEYRNVFSLDDIPWLRDHQVKGSVVFPMAGYISMVVEALALEASKQQRPPIRGYSLREMTVAKALMLAENVDHEMFIVLQPHALETRSAVAGSTTSWLAFQVRSWSKEGGFTEHCRGLASVVRDDGLDTVSTMTATDKQQSLAELRSRITKSCNRLINADAFYRRVSQAGLDYGPCFRLMSSLTTGKDCALGSINCADTSRLMPLGYENRLVVHPTILDASLHVGLCNLAGNTGRLSQLRAHVPTLVDSVFIAADTYDAAGMQVFFHNASCEPMTRNSSGDLICFKNYGSDHSCFEIRGMCMADVSETSSHTLNDVDTINPARLEWLDHPDFFTNESVARLNAPQATLALEAKRLQELELLSLRYIRRALTGCTPHHKAVGAPHLAHARQWMQEVVSSVTLGVDVGTANLEEDNDGDYDDDDDEAAAGRSDEDWIRRVGAHLEGILNHELHPLTVLQDSGMSTFYAASTIFQRSAHLLATMVGQLSQQNPSLRILEVGAGTGGFTARILEQLEQPGSLEGSSRFTSYHYTDISPAFFEAARIRFGKWASKMTFQPLDLGTDPAAQGFELDSFDLIVAADVVHATPSVSETLKRLRELLKPHGILAMVELSRFSPFFFPFATLPGWWSRPEGPILSETEWHDEVTGAGFAGLDAYVRDFPDNHDTEANGANEATIAQAPLVEAAVVVGSHEVTRGGLGDALRHCLQPHSALSAKVSSWEDAESHASGLYVCLEQLEDRSVLTATTPGQFAALQHLCASAKGILWVTQSSGRDWDDALAEFAFGFARTVRLEHAQLKFVVLHLVGCPGDDAAAAAVVSRVFQHVFVDKPGVAESELEFKWQDNRMLYPRMVTDEKLRTFIDEATGSVSQLQAFWQKSGRPIQATMQQVGVLNTVHFTEPPSLQSNDDKEVGDEELLLQIRATGMNFKDVLIALGRVPWSGLGKECSGVVVAAGATARRRYGYRPGDGVVHWGDGLFASHARCHMDTVARKPDHLSFAEAASIPVVFCTAYDSLVNCARLQEGERVLIHAAAGGVGQAAIMIAQNLGADVYCTVGTPEKREFLISRYGIAPERIFSSRTPEFAEGLRLATRGKGVDVVLNSLAGDMLRASWRSLAPFGRFVDIGKRDALANSALEMAPFDKAVTYSAVDLSLLIFHRPKGAWKLLNIVMDQFSRGELRPVHPIQTYSVADLVSGLRLMQSGKHTGKVVITNDEDAQVSIRNEEGTARTIHADASYFITGGTGGLGRSLATWLISNGARNVIMASRSGGDNDSASAQDVQDFAAEQGATVLVAKCDISVAEDIKATLAAAAAQGMPRVRGIIHGAMVLRDALFESLRLEDWVAVQRPKIQGTINLHHAFKHQPLDFFVCLSSLAAVCGNVGQSSYAGSNTFLDAFCRWRGAECGLSATSINLPSISDVGFVAEALLAGNASFSEAVYTVAMSEAQVRLVMHAAVDPEFANAQNNTNHIATGLSRSPKAESFLSRAGPLCKLLHWPLVGDKNNMVSVSGSVDEKSTSRSASSPRVLVARAADVEAKKDIFQQCLQQKIASIMMVSPDSLQPETTIANMGLDSLLAIELRNWIAKELDATVPVMEIIGCQAFQNLVALVIQRSDLIKKG</sequence>
<dbReference type="InterPro" id="IPR042104">
    <property type="entry name" value="PKS_dehydratase_sf"/>
</dbReference>
<dbReference type="InterPro" id="IPR032821">
    <property type="entry name" value="PKS_assoc"/>
</dbReference>
<organism evidence="13 14">
    <name type="scientific">Periconia macrospinosa</name>
    <dbReference type="NCBI Taxonomy" id="97972"/>
    <lineage>
        <taxon>Eukaryota</taxon>
        <taxon>Fungi</taxon>
        <taxon>Dikarya</taxon>
        <taxon>Ascomycota</taxon>
        <taxon>Pezizomycotina</taxon>
        <taxon>Dothideomycetes</taxon>
        <taxon>Pleosporomycetidae</taxon>
        <taxon>Pleosporales</taxon>
        <taxon>Massarineae</taxon>
        <taxon>Periconiaceae</taxon>
        <taxon>Periconia</taxon>
    </lineage>
</organism>
<keyword evidence="2" id="KW-0597">Phosphoprotein</keyword>
<accession>A0A2V1DY80</accession>
<dbReference type="InterPro" id="IPR011032">
    <property type="entry name" value="GroES-like_sf"/>
</dbReference>
<feature type="active site" description="Proton donor; for dehydratase activity" evidence="8">
    <location>
        <position position="1184"/>
    </location>
</feature>
<evidence type="ECO:0000259" key="11">
    <source>
        <dbReference type="PROSITE" id="PS52004"/>
    </source>
</evidence>
<keyword evidence="14" id="KW-1185">Reference proteome</keyword>
<dbReference type="PROSITE" id="PS50075">
    <property type="entry name" value="CARRIER"/>
    <property type="match status" value="1"/>
</dbReference>
<keyword evidence="3" id="KW-0808">Transferase</keyword>
<dbReference type="InterPro" id="IPR014030">
    <property type="entry name" value="Ketoacyl_synth_N"/>
</dbReference>
<dbReference type="InterPro" id="IPR020806">
    <property type="entry name" value="PKS_PP-bd"/>
</dbReference>
<feature type="domain" description="Ketosynthase family 3 (KS3)" evidence="11">
    <location>
        <begin position="21"/>
        <end position="449"/>
    </location>
</feature>
<dbReference type="CDD" id="cd05195">
    <property type="entry name" value="enoyl_red"/>
    <property type="match status" value="1"/>
</dbReference>
<evidence type="ECO:0000256" key="2">
    <source>
        <dbReference type="ARBA" id="ARBA00022553"/>
    </source>
</evidence>
<keyword evidence="4" id="KW-0521">NADP</keyword>
<dbReference type="InterPro" id="IPR018201">
    <property type="entry name" value="Ketoacyl_synth_AS"/>
</dbReference>
<dbReference type="InterPro" id="IPR013968">
    <property type="entry name" value="PKS_KR"/>
</dbReference>
<dbReference type="SUPFAM" id="SSF51735">
    <property type="entry name" value="NAD(P)-binding Rossmann-fold domains"/>
    <property type="match status" value="2"/>
</dbReference>
<dbReference type="Pfam" id="PF08242">
    <property type="entry name" value="Methyltransf_12"/>
    <property type="match status" value="1"/>
</dbReference>
<dbReference type="SMART" id="SM00826">
    <property type="entry name" value="PKS_DH"/>
    <property type="match status" value="1"/>
</dbReference>
<evidence type="ECO:0000256" key="1">
    <source>
        <dbReference type="ARBA" id="ARBA00022450"/>
    </source>
</evidence>
<dbReference type="InterPro" id="IPR050091">
    <property type="entry name" value="PKS_NRPS_Biosynth_Enz"/>
</dbReference>
<dbReference type="InterPro" id="IPR020843">
    <property type="entry name" value="ER"/>
</dbReference>
<dbReference type="Gene3D" id="3.40.366.10">
    <property type="entry name" value="Malonyl-Coenzyme A Acyl Carrier Protein, domain 2"/>
    <property type="match status" value="1"/>
</dbReference>
<dbReference type="Pfam" id="PF14765">
    <property type="entry name" value="PS-DH"/>
    <property type="match status" value="1"/>
</dbReference>
<dbReference type="Gene3D" id="3.90.180.10">
    <property type="entry name" value="Medium-chain alcohol dehydrogenases, catalytic domain"/>
    <property type="match status" value="1"/>
</dbReference>
<dbReference type="PROSITE" id="PS52004">
    <property type="entry name" value="KS3_2"/>
    <property type="match status" value="1"/>
</dbReference>
<dbReference type="SUPFAM" id="SSF50129">
    <property type="entry name" value="GroES-like"/>
    <property type="match status" value="1"/>
</dbReference>
<dbReference type="SMART" id="SM00827">
    <property type="entry name" value="PKS_AT"/>
    <property type="match status" value="1"/>
</dbReference>
<dbReference type="Gene3D" id="3.10.129.110">
    <property type="entry name" value="Polyketide synthase dehydratase"/>
    <property type="match status" value="1"/>
</dbReference>
<dbReference type="Pfam" id="PF00550">
    <property type="entry name" value="PP-binding"/>
    <property type="match status" value="1"/>
</dbReference>
<dbReference type="CDD" id="cd00833">
    <property type="entry name" value="PKS"/>
    <property type="match status" value="1"/>
</dbReference>
<dbReference type="FunFam" id="3.40.50.720:FF:000209">
    <property type="entry name" value="Polyketide synthase Pks12"/>
    <property type="match status" value="1"/>
</dbReference>
<dbReference type="SMART" id="SM00823">
    <property type="entry name" value="PKS_PP"/>
    <property type="match status" value="1"/>
</dbReference>
<dbReference type="PROSITE" id="PS00606">
    <property type="entry name" value="KS3_1"/>
    <property type="match status" value="1"/>
</dbReference>
<dbReference type="GO" id="GO:0004315">
    <property type="term" value="F:3-oxoacyl-[acyl-carrier-protein] synthase activity"/>
    <property type="evidence" value="ECO:0007669"/>
    <property type="project" value="InterPro"/>
</dbReference>
<evidence type="ECO:0000256" key="8">
    <source>
        <dbReference type="PROSITE-ProRule" id="PRU01363"/>
    </source>
</evidence>
<dbReference type="PANTHER" id="PTHR43775:SF29">
    <property type="entry name" value="ASPERFURANONE POLYKETIDE SYNTHASE AFOG-RELATED"/>
    <property type="match status" value="1"/>
</dbReference>
<dbReference type="SUPFAM" id="SSF53335">
    <property type="entry name" value="S-adenosyl-L-methionine-dependent methyltransferases"/>
    <property type="match status" value="1"/>
</dbReference>
<keyword evidence="1" id="KW-0596">Phosphopantetheine</keyword>
<dbReference type="SMART" id="SM00822">
    <property type="entry name" value="PKS_KR"/>
    <property type="match status" value="1"/>
</dbReference>
<dbReference type="Proteomes" id="UP000244855">
    <property type="component" value="Unassembled WGS sequence"/>
</dbReference>
<evidence type="ECO:0000313" key="13">
    <source>
        <dbReference type="EMBL" id="PVI02284.1"/>
    </source>
</evidence>
<dbReference type="InterPro" id="IPR013217">
    <property type="entry name" value="Methyltransf_12"/>
</dbReference>
<feature type="region of interest" description="C-terminal hotdog fold" evidence="8">
    <location>
        <begin position="1119"/>
        <end position="1276"/>
    </location>
</feature>
<dbReference type="InterPro" id="IPR057326">
    <property type="entry name" value="KR_dom"/>
</dbReference>
<dbReference type="InterPro" id="IPR020841">
    <property type="entry name" value="PKS_Beta-ketoAc_synthase_dom"/>
</dbReference>
<dbReference type="InterPro" id="IPR049900">
    <property type="entry name" value="PKS_mFAS_DH"/>
</dbReference>
<evidence type="ECO:0000259" key="10">
    <source>
        <dbReference type="PROSITE" id="PS50075"/>
    </source>
</evidence>
<evidence type="ECO:0000313" key="14">
    <source>
        <dbReference type="Proteomes" id="UP000244855"/>
    </source>
</evidence>
<dbReference type="Pfam" id="PF13602">
    <property type="entry name" value="ADH_zinc_N_2"/>
    <property type="match status" value="1"/>
</dbReference>
<feature type="active site" description="Proton acceptor; for dehydratase activity" evidence="8">
    <location>
        <position position="983"/>
    </location>
</feature>
<evidence type="ECO:0000256" key="9">
    <source>
        <dbReference type="SAM" id="MobiDB-lite"/>
    </source>
</evidence>
<dbReference type="Pfam" id="PF00698">
    <property type="entry name" value="Acyl_transf_1"/>
    <property type="match status" value="1"/>
</dbReference>
<dbReference type="GO" id="GO:0006633">
    <property type="term" value="P:fatty acid biosynthetic process"/>
    <property type="evidence" value="ECO:0007669"/>
    <property type="project" value="InterPro"/>
</dbReference>
<dbReference type="InterPro" id="IPR049551">
    <property type="entry name" value="PKS_DH_C"/>
</dbReference>
<feature type="domain" description="PKS/mFAS DH" evidence="12">
    <location>
        <begin position="950"/>
        <end position="1276"/>
    </location>
</feature>
<dbReference type="Pfam" id="PF21089">
    <property type="entry name" value="PKS_DH_N"/>
    <property type="match status" value="1"/>
</dbReference>
<dbReference type="Gene3D" id="1.10.1200.10">
    <property type="entry name" value="ACP-like"/>
    <property type="match status" value="1"/>
</dbReference>
<dbReference type="Pfam" id="PF08659">
    <property type="entry name" value="KR"/>
    <property type="match status" value="1"/>
</dbReference>
<dbReference type="OrthoDB" id="329835at2759"/>
<dbReference type="PROSITE" id="PS52019">
    <property type="entry name" value="PKS_MFAS_DH"/>
    <property type="match status" value="1"/>
</dbReference>
<dbReference type="GO" id="GO:0031177">
    <property type="term" value="F:phosphopantetheine binding"/>
    <property type="evidence" value="ECO:0007669"/>
    <property type="project" value="InterPro"/>
</dbReference>
<dbReference type="SUPFAM" id="SSF52151">
    <property type="entry name" value="FabD/lysophospholipase-like"/>
    <property type="match status" value="1"/>
</dbReference>
<dbReference type="InterPro" id="IPR029063">
    <property type="entry name" value="SAM-dependent_MTases_sf"/>
</dbReference>
<reference evidence="13 14" key="1">
    <citation type="journal article" date="2018" name="Sci. Rep.">
        <title>Comparative genomics provides insights into the lifestyle and reveals functional heterogeneity of dark septate endophytic fungi.</title>
        <authorList>
            <person name="Knapp D.G."/>
            <person name="Nemeth J.B."/>
            <person name="Barry K."/>
            <person name="Hainaut M."/>
            <person name="Henrissat B."/>
            <person name="Johnson J."/>
            <person name="Kuo A."/>
            <person name="Lim J.H.P."/>
            <person name="Lipzen A."/>
            <person name="Nolan M."/>
            <person name="Ohm R.A."/>
            <person name="Tamas L."/>
            <person name="Grigoriev I.V."/>
            <person name="Spatafora J.W."/>
            <person name="Nagy L.G."/>
            <person name="Kovacs G.M."/>
        </authorList>
    </citation>
    <scope>NUCLEOTIDE SEQUENCE [LARGE SCALE GENOMIC DNA]</scope>
    <source>
        <strain evidence="13 14">DSE2036</strain>
    </source>
</reference>
<dbReference type="InterPro" id="IPR009081">
    <property type="entry name" value="PP-bd_ACP"/>
</dbReference>
<dbReference type="InterPro" id="IPR036291">
    <property type="entry name" value="NAD(P)-bd_dom_sf"/>
</dbReference>
<evidence type="ECO:0000256" key="6">
    <source>
        <dbReference type="ARBA" id="ARBA00023268"/>
    </source>
</evidence>
<keyword evidence="7" id="KW-0012">Acyltransferase</keyword>
<feature type="region of interest" description="N-terminal hotdog fold" evidence="8">
    <location>
        <begin position="950"/>
        <end position="1091"/>
    </location>
</feature>
<dbReference type="SUPFAM" id="SSF55048">
    <property type="entry name" value="Probable ACP-binding domain of malonyl-CoA ACP transacylase"/>
    <property type="match status" value="1"/>
</dbReference>
<proteinExistence type="predicted"/>
<evidence type="ECO:0000259" key="12">
    <source>
        <dbReference type="PROSITE" id="PS52019"/>
    </source>
</evidence>
<dbReference type="InterPro" id="IPR036736">
    <property type="entry name" value="ACP-like_sf"/>
</dbReference>
<dbReference type="GO" id="GO:0004312">
    <property type="term" value="F:fatty acid synthase activity"/>
    <property type="evidence" value="ECO:0007669"/>
    <property type="project" value="TreeGrafter"/>
</dbReference>
<evidence type="ECO:0000256" key="5">
    <source>
        <dbReference type="ARBA" id="ARBA00023002"/>
    </source>
</evidence>
<evidence type="ECO:0000256" key="3">
    <source>
        <dbReference type="ARBA" id="ARBA00022679"/>
    </source>
</evidence>
<dbReference type="Pfam" id="PF00109">
    <property type="entry name" value="ketoacyl-synt"/>
    <property type="match status" value="1"/>
</dbReference>
<dbReference type="SUPFAM" id="SSF47336">
    <property type="entry name" value="ACP-like"/>
    <property type="match status" value="1"/>
</dbReference>
<dbReference type="GO" id="GO:0044550">
    <property type="term" value="P:secondary metabolite biosynthetic process"/>
    <property type="evidence" value="ECO:0007669"/>
    <property type="project" value="TreeGrafter"/>
</dbReference>
<gene>
    <name evidence="13" type="ORF">DM02DRAFT_702495</name>
</gene>
<dbReference type="InterPro" id="IPR049552">
    <property type="entry name" value="PKS_DH_N"/>
</dbReference>